<sequence>YTKIKIGNSLHSDWYWLGEWLHQKLGLTGKEALYFSAQSKGWPLDRKTCEVILTECLQCRLKLQTRHPAKAPPPHINQGKTLWSGLMPPTQSRFSS</sequence>
<reference evidence="2" key="1">
    <citation type="submission" date="2025-08" db="UniProtKB">
        <authorList>
            <consortium name="Ensembl"/>
        </authorList>
    </citation>
    <scope>IDENTIFICATION</scope>
</reference>
<organism evidence="2 3">
    <name type="scientific">Aquila chrysaetos chrysaetos</name>
    <dbReference type="NCBI Taxonomy" id="223781"/>
    <lineage>
        <taxon>Eukaryota</taxon>
        <taxon>Metazoa</taxon>
        <taxon>Chordata</taxon>
        <taxon>Craniata</taxon>
        <taxon>Vertebrata</taxon>
        <taxon>Euteleostomi</taxon>
        <taxon>Archelosauria</taxon>
        <taxon>Archosauria</taxon>
        <taxon>Dinosauria</taxon>
        <taxon>Saurischia</taxon>
        <taxon>Theropoda</taxon>
        <taxon>Coelurosauria</taxon>
        <taxon>Aves</taxon>
        <taxon>Neognathae</taxon>
        <taxon>Neoaves</taxon>
        <taxon>Telluraves</taxon>
        <taxon>Accipitrimorphae</taxon>
        <taxon>Accipitriformes</taxon>
        <taxon>Accipitridae</taxon>
        <taxon>Accipitrinae</taxon>
        <taxon>Aquila</taxon>
    </lineage>
</organism>
<evidence type="ECO:0000313" key="3">
    <source>
        <dbReference type="Proteomes" id="UP000472275"/>
    </source>
</evidence>
<reference evidence="2" key="2">
    <citation type="submission" date="2025-09" db="UniProtKB">
        <authorList>
            <consortium name="Ensembl"/>
        </authorList>
    </citation>
    <scope>IDENTIFICATION</scope>
</reference>
<feature type="region of interest" description="Disordered" evidence="1">
    <location>
        <begin position="67"/>
        <end position="96"/>
    </location>
</feature>
<dbReference type="InParanoid" id="A0A663DWQ8"/>
<evidence type="ECO:0000256" key="1">
    <source>
        <dbReference type="SAM" id="MobiDB-lite"/>
    </source>
</evidence>
<dbReference type="Ensembl" id="ENSACCT00020004353.1">
    <property type="protein sequence ID" value="ENSACCP00020004184.1"/>
    <property type="gene ID" value="ENSACCG00020002871.1"/>
</dbReference>
<evidence type="ECO:0000313" key="2">
    <source>
        <dbReference type="Ensembl" id="ENSACCP00020004184.1"/>
    </source>
</evidence>
<name>A0A663DWQ8_AQUCH</name>
<keyword evidence="3" id="KW-1185">Reference proteome</keyword>
<proteinExistence type="predicted"/>
<protein>
    <submittedName>
        <fullName evidence="2">Uncharacterized protein</fullName>
    </submittedName>
</protein>
<dbReference type="AlphaFoldDB" id="A0A663DWQ8"/>
<accession>A0A663DWQ8</accession>
<dbReference type="Proteomes" id="UP000472275">
    <property type="component" value="Chromosome 7"/>
</dbReference>
<dbReference type="GeneTree" id="ENSGT00990000208761"/>